<accession>A0A7R7JI83</accession>
<gene>
    <name evidence="2" type="ORF">MHEC_27660</name>
</gene>
<dbReference type="PANTHER" id="PTHR30188">
    <property type="entry name" value="ABC TRANSPORTER PERMEASE PROTEIN-RELATED"/>
    <property type="match status" value="1"/>
</dbReference>
<feature type="transmembrane region" description="Helical" evidence="1">
    <location>
        <begin position="240"/>
        <end position="258"/>
    </location>
</feature>
<sequence>MRAGMNGWNRVGEQVAFYATVLRGIGLAVTTYKYETMRQVTQMAGGLGAVALVGGSIGVVFFINANGGAIVNIFGYDQLSNLGVESLVGFFSAYASPRLLVPFICVAAIISTVGAGVTAQLGAMRINEEIDGLEAMSVFTIPYLCSTRVVAGMIVVIPLYCSGMLAGFVSGYVLSVVAMHQSAGSYTHYFRDYLRPMDSVTIFVQVIFQVTVIMLIHAYYGYNASGGPAGVGEATGRAVRLSLGVNLIVGFMTALALFGRSGGFHLSG</sequence>
<keyword evidence="1" id="KW-0812">Transmembrane</keyword>
<feature type="transmembrane region" description="Helical" evidence="1">
    <location>
        <begin position="157"/>
        <end position="179"/>
    </location>
</feature>
<organism evidence="2 3">
    <name type="scientific">Mycobacterium heckeshornense</name>
    <dbReference type="NCBI Taxonomy" id="110505"/>
    <lineage>
        <taxon>Bacteria</taxon>
        <taxon>Bacillati</taxon>
        <taxon>Actinomycetota</taxon>
        <taxon>Actinomycetes</taxon>
        <taxon>Mycobacteriales</taxon>
        <taxon>Mycobacteriaceae</taxon>
        <taxon>Mycobacterium</taxon>
    </lineage>
</organism>
<reference evidence="2 3" key="1">
    <citation type="submission" date="2020-12" db="EMBL/GenBank/DDBJ databases">
        <title>Complete genome sequence of Mycobacterium heckeshornense JCM 15655T, closely related to a pathogenic non-tuberculous mycobacterial species Mycobacterium xenopi.</title>
        <authorList>
            <person name="Yoshida M."/>
            <person name="Fukano H."/>
            <person name="Asakura T."/>
            <person name="Suzuki M."/>
            <person name="Hoshino Y."/>
        </authorList>
    </citation>
    <scope>NUCLEOTIDE SEQUENCE [LARGE SCALE GENOMIC DNA]</scope>
    <source>
        <strain evidence="2 3">JCM 15655</strain>
    </source>
</reference>
<name>A0A7R7JI83_9MYCO</name>
<protein>
    <submittedName>
        <fullName evidence="2">ABC transporter permease</fullName>
    </submittedName>
</protein>
<dbReference type="AlphaFoldDB" id="A0A7R7JI83"/>
<dbReference type="InterPro" id="IPR030802">
    <property type="entry name" value="Permease_MalE"/>
</dbReference>
<dbReference type="GO" id="GO:0043190">
    <property type="term" value="C:ATP-binding cassette (ABC) transporter complex"/>
    <property type="evidence" value="ECO:0007669"/>
    <property type="project" value="InterPro"/>
</dbReference>
<dbReference type="RefSeq" id="WP_201399558.1">
    <property type="nucleotide sequence ID" value="NZ_AP024237.1"/>
</dbReference>
<evidence type="ECO:0000313" key="3">
    <source>
        <dbReference type="Proteomes" id="UP000595446"/>
    </source>
</evidence>
<dbReference type="Proteomes" id="UP000595446">
    <property type="component" value="Chromosome"/>
</dbReference>
<keyword evidence="3" id="KW-1185">Reference proteome</keyword>
<proteinExistence type="predicted"/>
<feature type="transmembrane region" description="Helical" evidence="1">
    <location>
        <begin position="44"/>
        <end position="63"/>
    </location>
</feature>
<keyword evidence="1" id="KW-0472">Membrane</keyword>
<feature type="transmembrane region" description="Helical" evidence="1">
    <location>
        <begin position="99"/>
        <end position="121"/>
    </location>
</feature>
<evidence type="ECO:0000313" key="2">
    <source>
        <dbReference type="EMBL" id="BCO36333.1"/>
    </source>
</evidence>
<evidence type="ECO:0000256" key="1">
    <source>
        <dbReference type="SAM" id="Phobius"/>
    </source>
</evidence>
<dbReference type="PANTHER" id="PTHR30188:SF13">
    <property type="entry name" value="CONSERVED HYPOTHETICAL INTEGRAL MEMBRANE PROTEIN YRBE3B"/>
    <property type="match status" value="1"/>
</dbReference>
<keyword evidence="1" id="KW-1133">Transmembrane helix</keyword>
<dbReference type="GO" id="GO:0005548">
    <property type="term" value="F:phospholipid transporter activity"/>
    <property type="evidence" value="ECO:0007669"/>
    <property type="project" value="TreeGrafter"/>
</dbReference>
<dbReference type="EMBL" id="AP024237">
    <property type="protein sequence ID" value="BCO36333.1"/>
    <property type="molecule type" value="Genomic_DNA"/>
</dbReference>
<feature type="transmembrane region" description="Helical" evidence="1">
    <location>
        <begin position="200"/>
        <end position="220"/>
    </location>
</feature>
<dbReference type="Pfam" id="PF02405">
    <property type="entry name" value="MlaE"/>
    <property type="match status" value="1"/>
</dbReference>